<gene>
    <name evidence="1" type="ORF">E3U43_018866</name>
</gene>
<keyword evidence="2" id="KW-1185">Reference proteome</keyword>
<evidence type="ECO:0000313" key="1">
    <source>
        <dbReference type="EMBL" id="TMS11475.1"/>
    </source>
</evidence>
<name>A0ACD3QWF6_LARCR</name>
<accession>A0ACD3QWF6</accession>
<comment type="caution">
    <text evidence="1">The sequence shown here is derived from an EMBL/GenBank/DDBJ whole genome shotgun (WGS) entry which is preliminary data.</text>
</comment>
<organism evidence="1 2">
    <name type="scientific">Larimichthys crocea</name>
    <name type="common">Large yellow croaker</name>
    <name type="synonym">Pseudosciaena crocea</name>
    <dbReference type="NCBI Taxonomy" id="215358"/>
    <lineage>
        <taxon>Eukaryota</taxon>
        <taxon>Metazoa</taxon>
        <taxon>Chordata</taxon>
        <taxon>Craniata</taxon>
        <taxon>Vertebrata</taxon>
        <taxon>Euteleostomi</taxon>
        <taxon>Actinopterygii</taxon>
        <taxon>Neopterygii</taxon>
        <taxon>Teleostei</taxon>
        <taxon>Neoteleostei</taxon>
        <taxon>Acanthomorphata</taxon>
        <taxon>Eupercaria</taxon>
        <taxon>Sciaenidae</taxon>
        <taxon>Larimichthys</taxon>
    </lineage>
</organism>
<dbReference type="EMBL" id="CM011686">
    <property type="protein sequence ID" value="TMS11475.1"/>
    <property type="molecule type" value="Genomic_DNA"/>
</dbReference>
<evidence type="ECO:0000313" key="2">
    <source>
        <dbReference type="Proteomes" id="UP000793456"/>
    </source>
</evidence>
<reference evidence="1" key="1">
    <citation type="submission" date="2018-11" db="EMBL/GenBank/DDBJ databases">
        <title>The sequence and de novo assembly of Larimichthys crocea genome using PacBio and Hi-C technologies.</title>
        <authorList>
            <person name="Xu P."/>
            <person name="Chen B."/>
            <person name="Zhou Z."/>
            <person name="Ke Q."/>
            <person name="Wu Y."/>
            <person name="Bai H."/>
            <person name="Pu F."/>
        </authorList>
    </citation>
    <scope>NUCLEOTIDE SEQUENCE</scope>
    <source>
        <tissue evidence="1">Muscle</tissue>
    </source>
</reference>
<proteinExistence type="predicted"/>
<dbReference type="Proteomes" id="UP000793456">
    <property type="component" value="Chromosome XIII"/>
</dbReference>
<sequence>TDSSSSTPEVPPPENHSPAHHTHRLSTVIPNRIFVGGIDYRVKESDLRHVFSQHGAVKEVKIVLDHTGMSKGYGFVTFETEDDVLKILCDANGVFFKDKKLSIGQAFRKQQRLGQSKRAPMAFPESAMFLPVSCLSQYHTTSTGYPYTYYNGVAYFHCPNLNPPAHLWPWMAPQVMAPQSHQPVYQQPAYHHYQCVPNQYQWNIVQSPMPPAPVVYSHPSEYLYQSANGGSVQPPLAVREDTTAELMEQQVYPLYPQRTEAVTPIVLQHNHGKNQLFPLSHAHLKPKFHPYINHKDHLYLLEAAERPDASMLHASQPLM</sequence>
<protein>
    <submittedName>
        <fullName evidence="1">Uncharacterized protein</fullName>
    </submittedName>
</protein>
<feature type="non-terminal residue" evidence="1">
    <location>
        <position position="1"/>
    </location>
</feature>